<dbReference type="SUPFAM" id="SSF50494">
    <property type="entry name" value="Trypsin-like serine proteases"/>
    <property type="match status" value="1"/>
</dbReference>
<feature type="region of interest" description="Disordered" evidence="1">
    <location>
        <begin position="26"/>
        <end position="45"/>
    </location>
</feature>
<feature type="chain" id="PRO_5007565507" description="Peptidase S1 domain-containing protein" evidence="2">
    <location>
        <begin position="24"/>
        <end position="397"/>
    </location>
</feature>
<evidence type="ECO:0000256" key="2">
    <source>
        <dbReference type="SAM" id="SignalP"/>
    </source>
</evidence>
<protein>
    <recommendedName>
        <fullName evidence="3">Peptidase S1 domain-containing protein</fullName>
    </recommendedName>
</protein>
<dbReference type="Pfam" id="PF00089">
    <property type="entry name" value="Trypsin"/>
    <property type="match status" value="1"/>
</dbReference>
<keyword evidence="2" id="KW-0732">Signal</keyword>
<evidence type="ECO:0000313" key="4">
    <source>
        <dbReference type="EMBL" id="KYF54101.1"/>
    </source>
</evidence>
<dbReference type="GO" id="GO:0006508">
    <property type="term" value="P:proteolysis"/>
    <property type="evidence" value="ECO:0007669"/>
    <property type="project" value="InterPro"/>
</dbReference>
<feature type="domain" description="Peptidase S1" evidence="3">
    <location>
        <begin position="67"/>
        <end position="258"/>
    </location>
</feature>
<dbReference type="Proteomes" id="UP000075420">
    <property type="component" value="Unassembled WGS sequence"/>
</dbReference>
<evidence type="ECO:0000256" key="1">
    <source>
        <dbReference type="SAM" id="MobiDB-lite"/>
    </source>
</evidence>
<dbReference type="InterPro" id="IPR043504">
    <property type="entry name" value="Peptidase_S1_PA_chymotrypsin"/>
</dbReference>
<evidence type="ECO:0000259" key="3">
    <source>
        <dbReference type="Pfam" id="PF00089"/>
    </source>
</evidence>
<proteinExistence type="predicted"/>
<sequence>MSISKPYVSALLSCLLAAACAPAELDDEHDAEGAESTQADEPEETGDAAAALYNSPGNNVRFMGASDWAWHSTVSVSTNVPGMGDVQCTGTIIGPRHVITAASCMPSTSSKIGFFWNGLPDDAFTPRAGVVRVFERAGVNATTNWQDSGHVSWNIAVLELDRNVPWQVPAWLNSRDPAYGSWTYQAGLGAHNGDPATFGILAEHATTVRQSGSNYNLSWLLTDDPASPEGLAGTRGGDTGGPLYAWGPAWGVHAPGSLAGSGGLPPGQAMMLLGVYSGTNPWDAFGNRAGYTLISRRNHEFIMTAMGMKVNDHIGRLRTGEEIASFDASGWDAIACTDMCAKRPECVASNMFEETAARRWTCSLLRTVTGTQAYFGSTSSSKTSAPCVRDAAGICRL</sequence>
<dbReference type="InterPro" id="IPR001254">
    <property type="entry name" value="Trypsin_dom"/>
</dbReference>
<reference evidence="4 5" key="1">
    <citation type="submission" date="2014-02" db="EMBL/GenBank/DDBJ databases">
        <title>The small core and large imbalanced accessory genome model reveals a collaborative survival strategy of Sorangium cellulosum strains in nature.</title>
        <authorList>
            <person name="Han K."/>
            <person name="Peng R."/>
            <person name="Blom J."/>
            <person name="Li Y.-Z."/>
        </authorList>
    </citation>
    <scope>NUCLEOTIDE SEQUENCE [LARGE SCALE GENOMIC DNA]</scope>
    <source>
        <strain evidence="4 5">So0157-25</strain>
    </source>
</reference>
<accession>A0A150PEH6</accession>
<dbReference type="AlphaFoldDB" id="A0A150PEH6"/>
<gene>
    <name evidence="4" type="ORF">BE08_29190</name>
</gene>
<dbReference type="InterPro" id="IPR009003">
    <property type="entry name" value="Peptidase_S1_PA"/>
</dbReference>
<dbReference type="PROSITE" id="PS51257">
    <property type="entry name" value="PROKAR_LIPOPROTEIN"/>
    <property type="match status" value="1"/>
</dbReference>
<dbReference type="EMBL" id="JELY01001945">
    <property type="protein sequence ID" value="KYF54101.1"/>
    <property type="molecule type" value="Genomic_DNA"/>
</dbReference>
<organism evidence="4 5">
    <name type="scientific">Sorangium cellulosum</name>
    <name type="common">Polyangium cellulosum</name>
    <dbReference type="NCBI Taxonomy" id="56"/>
    <lineage>
        <taxon>Bacteria</taxon>
        <taxon>Pseudomonadati</taxon>
        <taxon>Myxococcota</taxon>
        <taxon>Polyangia</taxon>
        <taxon>Polyangiales</taxon>
        <taxon>Polyangiaceae</taxon>
        <taxon>Sorangium</taxon>
    </lineage>
</organism>
<evidence type="ECO:0000313" key="5">
    <source>
        <dbReference type="Proteomes" id="UP000075420"/>
    </source>
</evidence>
<comment type="caution">
    <text evidence="4">The sequence shown here is derived from an EMBL/GenBank/DDBJ whole genome shotgun (WGS) entry which is preliminary data.</text>
</comment>
<dbReference type="Gene3D" id="2.40.10.10">
    <property type="entry name" value="Trypsin-like serine proteases"/>
    <property type="match status" value="1"/>
</dbReference>
<dbReference type="GO" id="GO:0004252">
    <property type="term" value="F:serine-type endopeptidase activity"/>
    <property type="evidence" value="ECO:0007669"/>
    <property type="project" value="InterPro"/>
</dbReference>
<feature type="signal peptide" evidence="2">
    <location>
        <begin position="1"/>
        <end position="23"/>
    </location>
</feature>
<name>A0A150PEH6_SORCE</name>